<accession>A0A926E3G4</accession>
<feature type="domain" description="G5" evidence="3">
    <location>
        <begin position="141"/>
        <end position="221"/>
    </location>
</feature>
<dbReference type="CDD" id="cd14667">
    <property type="entry name" value="3D_containing_proteins"/>
    <property type="match status" value="1"/>
</dbReference>
<dbReference type="InterPro" id="IPR051933">
    <property type="entry name" value="Resuscitation_pf_RpfB"/>
</dbReference>
<sequence length="341" mass="37238">MKSVLSRLAKPVALTVVAVMLSSILSGLASFHRLVYVDDGQHKRIVLTELEDPKEILEEANIPLSQYDTFTYRERRKQVYDLDIDRAYPVSVRADGQQYWAPMKGETVAVALERAGITLGEQDTVVPALTETVAEGTKIVVTRISYRTREEVSEIPFESKTERTPTLKNGATKIITAGAPGQKTTVYREYVVDGVVQESEVVEERIDKKPVNEVVLLGDKTAPVSPLAAPASLTLDGKGNPTNYVKKLTGKGTAYSARKGAKTASGRYAVVGHVAVNPKIIPYGSKLYIKAADGSFTYGYAIAADTGTALMDGRVLVDLFFDTNQECYAFGAKKMEVYVLE</sequence>
<dbReference type="PANTHER" id="PTHR39160:SF4">
    <property type="entry name" value="RESUSCITATION-PROMOTING FACTOR RPFB"/>
    <property type="match status" value="1"/>
</dbReference>
<keyword evidence="1" id="KW-0732">Signal</keyword>
<dbReference type="Pfam" id="PF06725">
    <property type="entry name" value="3D"/>
    <property type="match status" value="1"/>
</dbReference>
<dbReference type="InterPro" id="IPR007137">
    <property type="entry name" value="DUF348"/>
</dbReference>
<dbReference type="Pfam" id="PF03990">
    <property type="entry name" value="DUF348"/>
    <property type="match status" value="1"/>
</dbReference>
<gene>
    <name evidence="4" type="ORF">H8710_01900</name>
</gene>
<dbReference type="AlphaFoldDB" id="A0A926E3G4"/>
<evidence type="ECO:0000256" key="1">
    <source>
        <dbReference type="ARBA" id="ARBA00022729"/>
    </source>
</evidence>
<dbReference type="GO" id="GO:0019867">
    <property type="term" value="C:outer membrane"/>
    <property type="evidence" value="ECO:0007669"/>
    <property type="project" value="InterPro"/>
</dbReference>
<dbReference type="PROSITE" id="PS51109">
    <property type="entry name" value="G5"/>
    <property type="match status" value="1"/>
</dbReference>
<dbReference type="Proteomes" id="UP000610760">
    <property type="component" value="Unassembled WGS sequence"/>
</dbReference>
<dbReference type="InterPro" id="IPR059180">
    <property type="entry name" value="3D_YorM"/>
</dbReference>
<dbReference type="SUPFAM" id="SSF50685">
    <property type="entry name" value="Barwin-like endoglucanases"/>
    <property type="match status" value="1"/>
</dbReference>
<keyword evidence="5" id="KW-1185">Reference proteome</keyword>
<proteinExistence type="predicted"/>
<comment type="caution">
    <text evidence="4">The sequence shown here is derived from an EMBL/GenBank/DDBJ whole genome shotgun (WGS) entry which is preliminary data.</text>
</comment>
<dbReference type="Gene3D" id="2.40.40.10">
    <property type="entry name" value="RlpA-like domain"/>
    <property type="match status" value="1"/>
</dbReference>
<feature type="transmembrane region" description="Helical" evidence="2">
    <location>
        <begin position="12"/>
        <end position="31"/>
    </location>
</feature>
<dbReference type="GO" id="GO:0009254">
    <property type="term" value="P:peptidoglycan turnover"/>
    <property type="evidence" value="ECO:0007669"/>
    <property type="project" value="InterPro"/>
</dbReference>
<evidence type="ECO:0000313" key="5">
    <source>
        <dbReference type="Proteomes" id="UP000610760"/>
    </source>
</evidence>
<reference evidence="4" key="1">
    <citation type="submission" date="2020-08" db="EMBL/GenBank/DDBJ databases">
        <title>Genome public.</title>
        <authorList>
            <person name="Liu C."/>
            <person name="Sun Q."/>
        </authorList>
    </citation>
    <scope>NUCLEOTIDE SEQUENCE</scope>
    <source>
        <strain evidence="4">NSJ-33</strain>
    </source>
</reference>
<dbReference type="InterPro" id="IPR010611">
    <property type="entry name" value="3D_dom"/>
</dbReference>
<dbReference type="Gene3D" id="2.20.230.10">
    <property type="entry name" value="Resuscitation-promoting factor rpfb"/>
    <property type="match status" value="1"/>
</dbReference>
<name>A0A926E3G4_9FIRM</name>
<dbReference type="EMBL" id="JACRSV010000001">
    <property type="protein sequence ID" value="MBC8558815.1"/>
    <property type="molecule type" value="Genomic_DNA"/>
</dbReference>
<evidence type="ECO:0000259" key="3">
    <source>
        <dbReference type="PROSITE" id="PS51109"/>
    </source>
</evidence>
<dbReference type="InterPro" id="IPR011098">
    <property type="entry name" value="G5_dom"/>
</dbReference>
<organism evidence="4 5">
    <name type="scientific">Fumia xinanensis</name>
    <dbReference type="NCBI Taxonomy" id="2763659"/>
    <lineage>
        <taxon>Bacteria</taxon>
        <taxon>Bacillati</taxon>
        <taxon>Bacillota</taxon>
        <taxon>Clostridia</taxon>
        <taxon>Eubacteriales</taxon>
        <taxon>Oscillospiraceae</taxon>
        <taxon>Fumia</taxon>
    </lineage>
</organism>
<keyword evidence="2" id="KW-0472">Membrane</keyword>
<dbReference type="Pfam" id="PF07501">
    <property type="entry name" value="G5"/>
    <property type="match status" value="1"/>
</dbReference>
<evidence type="ECO:0000256" key="2">
    <source>
        <dbReference type="SAM" id="Phobius"/>
    </source>
</evidence>
<evidence type="ECO:0000313" key="4">
    <source>
        <dbReference type="EMBL" id="MBC8558815.1"/>
    </source>
</evidence>
<dbReference type="GO" id="GO:0004553">
    <property type="term" value="F:hydrolase activity, hydrolyzing O-glycosyl compounds"/>
    <property type="evidence" value="ECO:0007669"/>
    <property type="project" value="InterPro"/>
</dbReference>
<dbReference type="RefSeq" id="WP_249293706.1">
    <property type="nucleotide sequence ID" value="NZ_JACRSV010000001.1"/>
</dbReference>
<dbReference type="PANTHER" id="PTHR39160">
    <property type="entry name" value="CELL WALL-BINDING PROTEIN YOCH"/>
    <property type="match status" value="1"/>
</dbReference>
<dbReference type="InterPro" id="IPR036908">
    <property type="entry name" value="RlpA-like_sf"/>
</dbReference>
<keyword evidence="2" id="KW-0812">Transmembrane</keyword>
<protein>
    <submittedName>
        <fullName evidence="4">G5 domain-containing protein</fullName>
    </submittedName>
</protein>
<keyword evidence="2" id="KW-1133">Transmembrane helix</keyword>
<dbReference type="SMART" id="SM01208">
    <property type="entry name" value="G5"/>
    <property type="match status" value="1"/>
</dbReference>